<dbReference type="EMBL" id="JAPEUV010000019">
    <property type="protein sequence ID" value="KAJ4339935.1"/>
    <property type="molecule type" value="Genomic_DNA"/>
</dbReference>
<sequence>MRSSTVTSLLAALALASAQQINIDAALAVPTPNLSIDPLAVPLAQTYDVSRATSSIAAAAAAGETPPAVLRRSILVERQDNATCTNRTLGAGPVPSPDTSSAFLSFAPFADAAKNATTPTNYTAAFTNLHASSTGKTYLGVAELSSYSVSNCTAACDAASGCTAVNIYFERTPTLNLGPGCTNAPSSTVIKCVFWGDAVTKQNTVNSGYTDNGFVVAIAGSNGYNKGEAAKEAAKSSGSVRGEVTMLLLGAVGVVMVFGF</sequence>
<proteinExistence type="predicted"/>
<protein>
    <submittedName>
        <fullName evidence="2">Uncharacterized protein</fullName>
    </submittedName>
</protein>
<keyword evidence="3" id="KW-1185">Reference proteome</keyword>
<dbReference type="AlphaFoldDB" id="A0A9W8X3G1"/>
<evidence type="ECO:0000313" key="2">
    <source>
        <dbReference type="EMBL" id="KAJ4339935.1"/>
    </source>
</evidence>
<accession>A0A9W8X3G1</accession>
<organism evidence="2 3">
    <name type="scientific">Didymella glomerata</name>
    <dbReference type="NCBI Taxonomy" id="749621"/>
    <lineage>
        <taxon>Eukaryota</taxon>
        <taxon>Fungi</taxon>
        <taxon>Dikarya</taxon>
        <taxon>Ascomycota</taxon>
        <taxon>Pezizomycotina</taxon>
        <taxon>Dothideomycetes</taxon>
        <taxon>Pleosporomycetidae</taxon>
        <taxon>Pleosporales</taxon>
        <taxon>Pleosporineae</taxon>
        <taxon>Didymellaceae</taxon>
        <taxon>Didymella</taxon>
    </lineage>
</organism>
<evidence type="ECO:0000256" key="1">
    <source>
        <dbReference type="SAM" id="SignalP"/>
    </source>
</evidence>
<name>A0A9W8X3G1_9PLEO</name>
<dbReference type="PANTHER" id="PTHR36578:SF1">
    <property type="entry name" value="APPLE DOMAIN-CONTAINING PROTEIN"/>
    <property type="match status" value="1"/>
</dbReference>
<gene>
    <name evidence="2" type="ORF">N0V87_002873</name>
</gene>
<reference evidence="2" key="1">
    <citation type="submission" date="2022-10" db="EMBL/GenBank/DDBJ databases">
        <title>Tapping the CABI collections for fungal endophytes: first genome assemblies for Collariella, Neodidymelliopsis, Ascochyta clinopodiicola, Didymella pomorum, Didymosphaeria variabile, Neocosmospora piperis and Neocucurbitaria cava.</title>
        <authorList>
            <person name="Hill R."/>
        </authorList>
    </citation>
    <scope>NUCLEOTIDE SEQUENCE</scope>
    <source>
        <strain evidence="2">IMI 360193</strain>
    </source>
</reference>
<dbReference type="PANTHER" id="PTHR36578">
    <property type="entry name" value="CHROMOSOME 15, WHOLE GENOME SHOTGUN SEQUENCE"/>
    <property type="match status" value="1"/>
</dbReference>
<dbReference type="Proteomes" id="UP001140562">
    <property type="component" value="Unassembled WGS sequence"/>
</dbReference>
<keyword evidence="1" id="KW-0732">Signal</keyword>
<comment type="caution">
    <text evidence="2">The sequence shown here is derived from an EMBL/GenBank/DDBJ whole genome shotgun (WGS) entry which is preliminary data.</text>
</comment>
<evidence type="ECO:0000313" key="3">
    <source>
        <dbReference type="Proteomes" id="UP001140562"/>
    </source>
</evidence>
<feature type="signal peptide" evidence="1">
    <location>
        <begin position="1"/>
        <end position="18"/>
    </location>
</feature>
<dbReference type="OrthoDB" id="271448at2759"/>
<feature type="chain" id="PRO_5040754682" evidence="1">
    <location>
        <begin position="19"/>
        <end position="260"/>
    </location>
</feature>